<evidence type="ECO:0000259" key="8">
    <source>
        <dbReference type="PROSITE" id="PS50011"/>
    </source>
</evidence>
<gene>
    <name evidence="9" type="ORF">PLBR_LOCUS3026</name>
</gene>
<keyword evidence="3" id="KW-0418">Kinase</keyword>
<dbReference type="SMART" id="SM00220">
    <property type="entry name" value="S_TKc"/>
    <property type="match status" value="1"/>
</dbReference>
<dbReference type="GO" id="GO:0004674">
    <property type="term" value="F:protein serine/threonine kinase activity"/>
    <property type="evidence" value="ECO:0007669"/>
    <property type="project" value="InterPro"/>
</dbReference>
<dbReference type="PROSITE" id="PS00108">
    <property type="entry name" value="PROTEIN_KINASE_ST"/>
    <property type="match status" value="1"/>
</dbReference>
<proteinExistence type="predicted"/>
<dbReference type="Proteomes" id="UP000290189">
    <property type="component" value="Unassembled WGS sequence"/>
</dbReference>
<dbReference type="GO" id="GO:0005829">
    <property type="term" value="C:cytosol"/>
    <property type="evidence" value="ECO:0007669"/>
    <property type="project" value="TreeGrafter"/>
</dbReference>
<dbReference type="PROSITE" id="PS00107">
    <property type="entry name" value="PROTEIN_KINASE_ATP"/>
    <property type="match status" value="1"/>
</dbReference>
<evidence type="ECO:0000256" key="6">
    <source>
        <dbReference type="SAM" id="MobiDB-lite"/>
    </source>
</evidence>
<evidence type="ECO:0000256" key="2">
    <source>
        <dbReference type="ARBA" id="ARBA00022741"/>
    </source>
</evidence>
<dbReference type="Gene3D" id="1.10.510.10">
    <property type="entry name" value="Transferase(Phosphotransferase) domain 1"/>
    <property type="match status" value="1"/>
</dbReference>
<feature type="signal peptide" evidence="7">
    <location>
        <begin position="1"/>
        <end position="16"/>
    </location>
</feature>
<geneLocation type="mitochondrion" evidence="9"/>
<evidence type="ECO:0000313" key="10">
    <source>
        <dbReference type="Proteomes" id="UP000290189"/>
    </source>
</evidence>
<dbReference type="GO" id="GO:0005524">
    <property type="term" value="F:ATP binding"/>
    <property type="evidence" value="ECO:0007669"/>
    <property type="project" value="UniProtKB-UniRule"/>
</dbReference>
<name>A0A3P3Y6P0_PLABS</name>
<evidence type="ECO:0000256" key="3">
    <source>
        <dbReference type="ARBA" id="ARBA00022777"/>
    </source>
</evidence>
<dbReference type="GO" id="GO:0010506">
    <property type="term" value="P:regulation of autophagy"/>
    <property type="evidence" value="ECO:0007669"/>
    <property type="project" value="InterPro"/>
</dbReference>
<dbReference type="GO" id="GO:0000407">
    <property type="term" value="C:phagophore assembly site"/>
    <property type="evidence" value="ECO:0007669"/>
    <property type="project" value="TreeGrafter"/>
</dbReference>
<dbReference type="GO" id="GO:0016020">
    <property type="term" value="C:membrane"/>
    <property type="evidence" value="ECO:0007669"/>
    <property type="project" value="TreeGrafter"/>
</dbReference>
<keyword evidence="2 5" id="KW-0547">Nucleotide-binding</keyword>
<dbReference type="InterPro" id="IPR000719">
    <property type="entry name" value="Prot_kinase_dom"/>
</dbReference>
<organism evidence="9 10">
    <name type="scientific">Plasmodiophora brassicae</name>
    <name type="common">Clubroot disease agent</name>
    <dbReference type="NCBI Taxonomy" id="37360"/>
    <lineage>
        <taxon>Eukaryota</taxon>
        <taxon>Sar</taxon>
        <taxon>Rhizaria</taxon>
        <taxon>Endomyxa</taxon>
        <taxon>Phytomyxea</taxon>
        <taxon>Plasmodiophorida</taxon>
        <taxon>Plasmodiophoridae</taxon>
        <taxon>Plasmodiophora</taxon>
    </lineage>
</organism>
<sequence>MRAWVVFMLIVGVIDAVRFGQRIANADGGNVTTVVSLVRGGEIRPAVVSADKDARQSVYSNGKPPGVALSFLSKLLQRFRSKKATFVRKRLIGKGSFAHVYLACKPDNPHDKFVVKVFDIPSSEDDVDDERDQLRVFARNEYSIASRLSHPNIVETFGLGRDELGHDVVFFEYCSGGDLSRWVYRASDDGQLVRLCRQILGGVSYMHSQGVAHLDLKLENILVNVGNDGHVHLKICDFSTSQVVGKSALVQGVLGSVPYIAPEIWEWTRNRQEYDGFIADMWSIGIIFFVLAHQFLPWSGPVCGLVAILLVSGAAHALRLRPSRGSDNDVNVTAAIAQDGYLVDLGGDAGDTVPVPETASRELQLLVDFMHENAVDDVLQSIAVGGATRTGAIPTMSGRTRRDPKSVQAGTLSRCRRSMGRHGRRGGARRQRSGPSFRQLFSTSHASFCRRTPPPPFGLTIWPSSFAGAVRGDKPAGGCAYRPGRRDRLGGRAPVLLESEDQRLPQFFNSIPKLVKCALPVPP</sequence>
<dbReference type="GO" id="GO:0005776">
    <property type="term" value="C:autophagosome"/>
    <property type="evidence" value="ECO:0007669"/>
    <property type="project" value="TreeGrafter"/>
</dbReference>
<dbReference type="PANTHER" id="PTHR24348">
    <property type="entry name" value="SERINE/THREONINE-PROTEIN KINASE UNC-51-RELATED"/>
    <property type="match status" value="1"/>
</dbReference>
<keyword evidence="7" id="KW-0732">Signal</keyword>
<feature type="binding site" evidence="5">
    <location>
        <position position="116"/>
    </location>
    <ligand>
        <name>ATP</name>
        <dbReference type="ChEBI" id="CHEBI:30616"/>
    </ligand>
</feature>
<reference evidence="9 10" key="1">
    <citation type="submission" date="2018-03" db="EMBL/GenBank/DDBJ databases">
        <authorList>
            <person name="Fogelqvist J."/>
        </authorList>
    </citation>
    <scope>NUCLEOTIDE SEQUENCE [LARGE SCALE GENOMIC DNA]</scope>
</reference>
<dbReference type="InterPro" id="IPR008271">
    <property type="entry name" value="Ser/Thr_kinase_AS"/>
</dbReference>
<evidence type="ECO:0000313" key="9">
    <source>
        <dbReference type="EMBL" id="SPQ95811.1"/>
    </source>
</evidence>
<dbReference type="PANTHER" id="PTHR24348:SF22">
    <property type="entry name" value="NON-SPECIFIC SERINE_THREONINE PROTEIN KINASE"/>
    <property type="match status" value="1"/>
</dbReference>
<dbReference type="PROSITE" id="PS50011">
    <property type="entry name" value="PROTEIN_KINASE_DOM"/>
    <property type="match status" value="1"/>
</dbReference>
<dbReference type="InterPro" id="IPR045269">
    <property type="entry name" value="Atg1-like"/>
</dbReference>
<evidence type="ECO:0000256" key="1">
    <source>
        <dbReference type="ARBA" id="ARBA00022679"/>
    </source>
</evidence>
<dbReference type="SUPFAM" id="SSF56112">
    <property type="entry name" value="Protein kinase-like (PK-like)"/>
    <property type="match status" value="1"/>
</dbReference>
<keyword evidence="1" id="KW-0808">Transferase</keyword>
<feature type="region of interest" description="Disordered" evidence="6">
    <location>
        <begin position="416"/>
        <end position="436"/>
    </location>
</feature>
<dbReference type="EMBL" id="OVEO01000004">
    <property type="protein sequence ID" value="SPQ95811.1"/>
    <property type="molecule type" value="Genomic_DNA"/>
</dbReference>
<keyword evidence="9" id="KW-0496">Mitochondrion</keyword>
<evidence type="ECO:0000256" key="4">
    <source>
        <dbReference type="ARBA" id="ARBA00022840"/>
    </source>
</evidence>
<feature type="compositionally biased region" description="Basic residues" evidence="6">
    <location>
        <begin position="416"/>
        <end position="432"/>
    </location>
</feature>
<feature type="domain" description="Protein kinase" evidence="8">
    <location>
        <begin position="86"/>
        <end position="406"/>
    </location>
</feature>
<protein>
    <recommendedName>
        <fullName evidence="8">Protein kinase domain-containing protein</fullName>
    </recommendedName>
</protein>
<dbReference type="AlphaFoldDB" id="A0A3P3Y6P0"/>
<keyword evidence="4 5" id="KW-0067">ATP-binding</keyword>
<dbReference type="InterPro" id="IPR011009">
    <property type="entry name" value="Kinase-like_dom_sf"/>
</dbReference>
<dbReference type="InterPro" id="IPR017441">
    <property type="entry name" value="Protein_kinase_ATP_BS"/>
</dbReference>
<dbReference type="GO" id="GO:0000045">
    <property type="term" value="P:autophagosome assembly"/>
    <property type="evidence" value="ECO:0007669"/>
    <property type="project" value="TreeGrafter"/>
</dbReference>
<evidence type="ECO:0000256" key="7">
    <source>
        <dbReference type="SAM" id="SignalP"/>
    </source>
</evidence>
<feature type="chain" id="PRO_5017928075" description="Protein kinase domain-containing protein" evidence="7">
    <location>
        <begin position="17"/>
        <end position="523"/>
    </location>
</feature>
<accession>A0A3P3Y6P0</accession>
<dbReference type="Pfam" id="PF00069">
    <property type="entry name" value="Pkinase"/>
    <property type="match status" value="1"/>
</dbReference>
<evidence type="ECO:0000256" key="5">
    <source>
        <dbReference type="PROSITE-ProRule" id="PRU10141"/>
    </source>
</evidence>